<name>A0A9N7Z7T9_PLEPL</name>
<reference evidence="2" key="1">
    <citation type="submission" date="2020-03" db="EMBL/GenBank/DDBJ databases">
        <authorList>
            <person name="Weist P."/>
        </authorList>
    </citation>
    <scope>NUCLEOTIDE SEQUENCE</scope>
</reference>
<accession>A0A9N7Z7T9</accession>
<feature type="region of interest" description="Disordered" evidence="1">
    <location>
        <begin position="111"/>
        <end position="132"/>
    </location>
</feature>
<sequence length="132" mass="15158">MGQVGQVFFHWTGTEHELLAPSPPRFTQTSWKSQHHSRRSHSFTFVSSYQTSRLLNRAPSLQSRKVCECCKGASGGKSQRLESSTPSHLWRSRLKQLHIESQVKKLDIMSLSRSEVMKRSSSGRDEEEQLRT</sequence>
<evidence type="ECO:0000313" key="2">
    <source>
        <dbReference type="EMBL" id="CAB1453002.1"/>
    </source>
</evidence>
<dbReference type="AlphaFoldDB" id="A0A9N7Z7T9"/>
<feature type="compositionally biased region" description="Basic and acidic residues" evidence="1">
    <location>
        <begin position="115"/>
        <end position="132"/>
    </location>
</feature>
<organism evidence="2 3">
    <name type="scientific">Pleuronectes platessa</name>
    <name type="common">European plaice</name>
    <dbReference type="NCBI Taxonomy" id="8262"/>
    <lineage>
        <taxon>Eukaryota</taxon>
        <taxon>Metazoa</taxon>
        <taxon>Chordata</taxon>
        <taxon>Craniata</taxon>
        <taxon>Vertebrata</taxon>
        <taxon>Euteleostomi</taxon>
        <taxon>Actinopterygii</taxon>
        <taxon>Neopterygii</taxon>
        <taxon>Teleostei</taxon>
        <taxon>Neoteleostei</taxon>
        <taxon>Acanthomorphata</taxon>
        <taxon>Carangaria</taxon>
        <taxon>Pleuronectiformes</taxon>
        <taxon>Pleuronectoidei</taxon>
        <taxon>Pleuronectidae</taxon>
        <taxon>Pleuronectes</taxon>
    </lineage>
</organism>
<keyword evidence="3" id="KW-1185">Reference proteome</keyword>
<dbReference type="EMBL" id="CADEAL010004152">
    <property type="protein sequence ID" value="CAB1453002.1"/>
    <property type="molecule type" value="Genomic_DNA"/>
</dbReference>
<gene>
    <name evidence="2" type="ORF">PLEPLA_LOCUS40752</name>
</gene>
<comment type="caution">
    <text evidence="2">The sequence shown here is derived from an EMBL/GenBank/DDBJ whole genome shotgun (WGS) entry which is preliminary data.</text>
</comment>
<protein>
    <submittedName>
        <fullName evidence="2">Uncharacterized protein</fullName>
    </submittedName>
</protein>
<proteinExistence type="predicted"/>
<evidence type="ECO:0000256" key="1">
    <source>
        <dbReference type="SAM" id="MobiDB-lite"/>
    </source>
</evidence>
<dbReference type="Proteomes" id="UP001153269">
    <property type="component" value="Unassembled WGS sequence"/>
</dbReference>
<evidence type="ECO:0000313" key="3">
    <source>
        <dbReference type="Proteomes" id="UP001153269"/>
    </source>
</evidence>